<dbReference type="GO" id="GO:0061671">
    <property type="term" value="C:Cbp3p-Cbp6 complex"/>
    <property type="evidence" value="ECO:0007669"/>
    <property type="project" value="InterPro"/>
</dbReference>
<dbReference type="InterPro" id="IPR037653">
    <property type="entry name" value="Cbp6"/>
</dbReference>
<dbReference type="PANTHER" id="PTHR28250:SF1">
    <property type="entry name" value="CYTOCHROME B PRE-MRNA-PROCESSING PROTEIN 6"/>
    <property type="match status" value="1"/>
</dbReference>
<keyword evidence="2" id="KW-1185">Reference proteome</keyword>
<proteinExistence type="predicted"/>
<sequence>MSLSRRATQKAHYAKLIAQWPKDLIRPHIDFPAFLTRRLESDFGDAPPPKENDWPVIDDGSKRPIFEYGSYKAGLEEQWGVLSGLEGNKYQKKYPVKKLLEPGFQPDYYQKLIKEIDDVPNRSWLASYINSWRGFIRWED</sequence>
<comment type="caution">
    <text evidence="1">The sequence shown here is derived from an EMBL/GenBank/DDBJ whole genome shotgun (WGS) entry which is preliminary data.</text>
</comment>
<dbReference type="PANTHER" id="PTHR28250">
    <property type="entry name" value="CYTOCHROME B PRE-MRNA-PROCESSING PROTEIN 6"/>
    <property type="match status" value="1"/>
</dbReference>
<dbReference type="EMBL" id="JAVHJO010000005">
    <property type="protein sequence ID" value="KAK6540302.1"/>
    <property type="molecule type" value="Genomic_DNA"/>
</dbReference>
<dbReference type="AlphaFoldDB" id="A0AAV9XDZ8"/>
<dbReference type="GO" id="GO:0034551">
    <property type="term" value="P:mitochondrial respiratory chain complex III assembly"/>
    <property type="evidence" value="ECO:0007669"/>
    <property type="project" value="TreeGrafter"/>
</dbReference>
<gene>
    <name evidence="1" type="ORF">TWF694_009109</name>
</gene>
<protein>
    <submittedName>
        <fullName evidence="1">Uncharacterized protein</fullName>
    </submittedName>
</protein>
<organism evidence="1 2">
    <name type="scientific">Orbilia ellipsospora</name>
    <dbReference type="NCBI Taxonomy" id="2528407"/>
    <lineage>
        <taxon>Eukaryota</taxon>
        <taxon>Fungi</taxon>
        <taxon>Dikarya</taxon>
        <taxon>Ascomycota</taxon>
        <taxon>Pezizomycotina</taxon>
        <taxon>Orbiliomycetes</taxon>
        <taxon>Orbiliales</taxon>
        <taxon>Orbiliaceae</taxon>
        <taxon>Orbilia</taxon>
    </lineage>
</organism>
<evidence type="ECO:0000313" key="2">
    <source>
        <dbReference type="Proteomes" id="UP001365542"/>
    </source>
</evidence>
<dbReference type="GO" id="GO:0043022">
    <property type="term" value="F:ribosome binding"/>
    <property type="evidence" value="ECO:0007669"/>
    <property type="project" value="InterPro"/>
</dbReference>
<evidence type="ECO:0000313" key="1">
    <source>
        <dbReference type="EMBL" id="KAK6540302.1"/>
    </source>
</evidence>
<dbReference type="Pfam" id="PF20180">
    <property type="entry name" value="UQCC2_CBP6"/>
    <property type="match status" value="1"/>
</dbReference>
<accession>A0AAV9XDZ8</accession>
<name>A0AAV9XDZ8_9PEZI</name>
<dbReference type="Proteomes" id="UP001365542">
    <property type="component" value="Unassembled WGS sequence"/>
</dbReference>
<reference evidence="1 2" key="1">
    <citation type="submission" date="2019-10" db="EMBL/GenBank/DDBJ databases">
        <authorList>
            <person name="Palmer J.M."/>
        </authorList>
    </citation>
    <scope>NUCLEOTIDE SEQUENCE [LARGE SCALE GENOMIC DNA]</scope>
    <source>
        <strain evidence="1 2">TWF694</strain>
    </source>
</reference>